<dbReference type="InterPro" id="IPR042201">
    <property type="entry name" value="FH2_Formin_sf"/>
</dbReference>
<feature type="domain" description="C2 tensin-type" evidence="4">
    <location>
        <begin position="200"/>
        <end position="339"/>
    </location>
</feature>
<feature type="region of interest" description="Disordered" evidence="3">
    <location>
        <begin position="716"/>
        <end position="736"/>
    </location>
</feature>
<dbReference type="Pfam" id="PF02181">
    <property type="entry name" value="FH2"/>
    <property type="match status" value="1"/>
</dbReference>
<feature type="compositionally biased region" description="Pro residues" evidence="3">
    <location>
        <begin position="1092"/>
        <end position="1103"/>
    </location>
</feature>
<organism evidence="6 7">
    <name type="scientific">Apostasia shenzhenica</name>
    <dbReference type="NCBI Taxonomy" id="1088818"/>
    <lineage>
        <taxon>Eukaryota</taxon>
        <taxon>Viridiplantae</taxon>
        <taxon>Streptophyta</taxon>
        <taxon>Embryophyta</taxon>
        <taxon>Tracheophyta</taxon>
        <taxon>Spermatophyta</taxon>
        <taxon>Magnoliopsida</taxon>
        <taxon>Liliopsida</taxon>
        <taxon>Asparagales</taxon>
        <taxon>Orchidaceae</taxon>
        <taxon>Apostasioideae</taxon>
        <taxon>Apostasia</taxon>
    </lineage>
</organism>
<dbReference type="STRING" id="1088818.A0A2I0AWE2"/>
<feature type="compositionally biased region" description="Polar residues" evidence="3">
    <location>
        <begin position="781"/>
        <end position="795"/>
    </location>
</feature>
<dbReference type="Gene3D" id="3.90.190.10">
    <property type="entry name" value="Protein tyrosine phosphatase superfamily"/>
    <property type="match status" value="1"/>
</dbReference>
<feature type="compositionally biased region" description="Low complexity" evidence="3">
    <location>
        <begin position="1412"/>
        <end position="1422"/>
    </location>
</feature>
<dbReference type="EMBL" id="KZ451943">
    <property type="protein sequence ID" value="PKA59861.1"/>
    <property type="molecule type" value="Genomic_DNA"/>
</dbReference>
<dbReference type="GO" id="GO:0004721">
    <property type="term" value="F:phosphoprotein phosphatase activity"/>
    <property type="evidence" value="ECO:0007669"/>
    <property type="project" value="UniProtKB-KW"/>
</dbReference>
<evidence type="ECO:0000256" key="3">
    <source>
        <dbReference type="SAM" id="MobiDB-lite"/>
    </source>
</evidence>
<feature type="compositionally biased region" description="Pro residues" evidence="3">
    <location>
        <begin position="1112"/>
        <end position="1126"/>
    </location>
</feature>
<dbReference type="InterPro" id="IPR035892">
    <property type="entry name" value="C2_domain_sf"/>
</dbReference>
<dbReference type="SMART" id="SM01326">
    <property type="entry name" value="PTEN_C2"/>
    <property type="match status" value="1"/>
</dbReference>
<evidence type="ECO:0000256" key="2">
    <source>
        <dbReference type="ARBA" id="ARBA00022912"/>
    </source>
</evidence>
<feature type="compositionally biased region" description="Polar residues" evidence="3">
    <location>
        <begin position="1150"/>
        <end position="1160"/>
    </location>
</feature>
<feature type="compositionally biased region" description="Pro residues" evidence="3">
    <location>
        <begin position="1329"/>
        <end position="1384"/>
    </location>
</feature>
<keyword evidence="2" id="KW-0378">Hydrolase</keyword>
<dbReference type="InterPro" id="IPR014020">
    <property type="entry name" value="Tensin_C2-dom"/>
</dbReference>
<keyword evidence="7" id="KW-1185">Reference proteome</keyword>
<sequence>MALFRRLFYRKPPDRLLEISERVYVFDCCFSSEILEENEYKDYLGAIVAQLQDYYPDASFMVFNFREGDKKSHISDILSEYDMTVMDYPRQYEGCPLLPLEMIHHFLKSSESWLSLEGQHNVLLMHCERGGWPVLAFMLAGLLLYRKQYTGEQKTLEMVYKQAPKELLHLFSPLNPQPSHLRYLQYITRQGSGSEWHPKDKSFMLECIILRVVPNFDSKGGCRPVVRVYGQDPLTPTNRSSKVLFSTPQTKRHVRYYRQDESTAAKINARCRVRGDIVVEVIHVDEDFVHKEMILRVMFNTAFIESDVLMLSREDVDVAWNAKDQFPRDFKAEVLFSDSSVAESEMTTEADGDDNNDDEMEGASMEEFFEAQEIFTTSEMHVDCQTLRTKTALDIIGPNSQVHVITDKMVEKLGNDIIWKSSSDADYVSSNKIDEKGTLIETPIVSDEAEGRYATNITEQDVVTEKLITVDDVIAIEEKKMLGSVSLIVETETCPSIDEEVLMSKASNSEPKTIYTSVICGFTPKTITVDDADCKLERQDHTKGECSRLMNIVPEVATENAVFGRTSNLNRGDLKCLVSKETSPWHDSCHNFSSPSASDQVTHMVGTHINCHDANNKASMYTDIRLEVPSTTENDESELKITICDKLIITEKLITLDKMNGTEENKVVATENFIRERSVVTPTSMEQKSTVDVPHLKSVTEGIFTQKIDYVDDANEKPNYQTLGNEDESSVSRSNSKINLDSVSSFDESVTGDKCQNSSSCAVNKIADAIENVDTRRDKSCSASEKSNFPNQKNNEMPLPLMSKKNPTQTRTQCHPVIVKHKNSQQEASSLFAKRANPKIVPRWIYPKKISDATSVYRPSHPPSRYNSAPPALAISSISVDDERSKTLNVPADFDSLNTTVTSKEAPSYVSSTLPKIPSNLSTSSHHMSVSSSQFEPPLLCLQPPATPLMQPPATPLMQPPIFDISLNSTTIHASFSSRSPPPTPPPPPFRPGALPSAPSSVTSYPPTPPPPPPLLNSCTSLDYFQQHLSTSFLQIGNPPIPSSSHITSDVYASSNSPPMPPPPPSLPSMLSSKAPCSSLDSLTLLDTYTHVPPPPPPPPPMLPRSTKICRPFPPLPPPPPSPPHLPINNSSNTSLVPPPPPPPPPPPSMRNSSNASQTSPLPPMRNMSVASSIPLPQIRISSGTSPSLPSSPPPQASNLSSTLPPLQPPFIPLKNSLGTSLPSLFPPMRSSLSASPPPPPPPPPSVRSTPPPPPPPSRGGAPTCPLPPPPPPPTKRGAFTPPSPSAIHVTPSPSQSLVRGPPPPPPPMGSRTPPPPPPPPSVGGKGHTPPPPPPVGHGSFRPPPPPPPVHVSARPPPPPPPGGRGVPPAPPRAPGAPPPPPTGAPNTTSSSKVLPSASIGGRGAGLSRPTGSGSSSLAPRRSSLKPLHWVKVTRAIQGSLWAELQKSEDAPSTSEFDVSELESLFSAVVPKSDDSSKSEGRRKSLGSKSDKVHLIELRRANNTEIMLTKVKMPLPDLMGAVLALDDIVLDVDQVENLIKFCPTKEEMELLKGYTGDKEKLGKCEQVFFGVNEGSTG</sequence>
<feature type="compositionally biased region" description="Pro residues" evidence="3">
    <location>
        <begin position="980"/>
        <end position="991"/>
    </location>
</feature>
<keyword evidence="2" id="KW-0904">Protein phosphatase</keyword>
<dbReference type="OrthoDB" id="1668162at2759"/>
<dbReference type="InterPro" id="IPR029021">
    <property type="entry name" value="Prot-tyrosine_phosphatase-like"/>
</dbReference>
<evidence type="ECO:0000259" key="5">
    <source>
        <dbReference type="PROSITE" id="PS51444"/>
    </source>
</evidence>
<reference evidence="6 7" key="1">
    <citation type="journal article" date="2017" name="Nature">
        <title>The Apostasia genome and the evolution of orchids.</title>
        <authorList>
            <person name="Zhang G.Q."/>
            <person name="Liu K.W."/>
            <person name="Li Z."/>
            <person name="Lohaus R."/>
            <person name="Hsiao Y.Y."/>
            <person name="Niu S.C."/>
            <person name="Wang J.Y."/>
            <person name="Lin Y.C."/>
            <person name="Xu Q."/>
            <person name="Chen L.J."/>
            <person name="Yoshida K."/>
            <person name="Fujiwara S."/>
            <person name="Wang Z.W."/>
            <person name="Zhang Y.Q."/>
            <person name="Mitsuda N."/>
            <person name="Wang M."/>
            <person name="Liu G.H."/>
            <person name="Pecoraro L."/>
            <person name="Huang H.X."/>
            <person name="Xiao X.J."/>
            <person name="Lin M."/>
            <person name="Wu X.Y."/>
            <person name="Wu W.L."/>
            <person name="Chen Y.Y."/>
            <person name="Chang S.B."/>
            <person name="Sakamoto S."/>
            <person name="Ohme-Takagi M."/>
            <person name="Yagi M."/>
            <person name="Zeng S.J."/>
            <person name="Shen C.Y."/>
            <person name="Yeh C.M."/>
            <person name="Luo Y.B."/>
            <person name="Tsai W.C."/>
            <person name="Van de Peer Y."/>
            <person name="Liu Z.J."/>
        </authorList>
    </citation>
    <scope>NUCLEOTIDE SEQUENCE [LARGE SCALE GENOMIC DNA]</scope>
    <source>
        <strain evidence="7">cv. Shenzhen</strain>
        <tissue evidence="6">Stem</tissue>
    </source>
</reference>
<feature type="compositionally biased region" description="Low complexity" evidence="3">
    <location>
        <begin position="1068"/>
        <end position="1088"/>
    </location>
</feature>
<feature type="region of interest" description="Disordered" evidence="3">
    <location>
        <begin position="1036"/>
        <end position="1422"/>
    </location>
</feature>
<dbReference type="PROSITE" id="PS51444">
    <property type="entry name" value="FH2"/>
    <property type="match status" value="1"/>
</dbReference>
<evidence type="ECO:0000256" key="1">
    <source>
        <dbReference type="ARBA" id="ARBA00006468"/>
    </source>
</evidence>
<dbReference type="SUPFAM" id="SSF101447">
    <property type="entry name" value="Formin homology 2 domain (FH2 domain)"/>
    <property type="match status" value="1"/>
</dbReference>
<feature type="compositionally biased region" description="Polar residues" evidence="3">
    <location>
        <begin position="1043"/>
        <end position="1053"/>
    </location>
</feature>
<feature type="compositionally biased region" description="Pro residues" evidence="3">
    <location>
        <begin position="1265"/>
        <end position="1275"/>
    </location>
</feature>
<feature type="compositionally biased region" description="Pro residues" evidence="3">
    <location>
        <begin position="1137"/>
        <end position="1149"/>
    </location>
</feature>
<feature type="domain" description="FH2" evidence="5">
    <location>
        <begin position="1415"/>
        <end position="1577"/>
    </location>
</feature>
<dbReference type="Pfam" id="PF10409">
    <property type="entry name" value="PTEN_C2"/>
    <property type="match status" value="1"/>
</dbReference>
<proteinExistence type="inferred from homology"/>
<feature type="compositionally biased region" description="Pro residues" evidence="3">
    <location>
        <begin position="1301"/>
        <end position="1322"/>
    </location>
</feature>
<protein>
    <submittedName>
        <fullName evidence="6">Formin-like protein 20</fullName>
    </submittedName>
</protein>
<dbReference type="SUPFAM" id="SSF49562">
    <property type="entry name" value="C2 domain (Calcium/lipid-binding domain, CaLB)"/>
    <property type="match status" value="1"/>
</dbReference>
<dbReference type="Gene3D" id="1.20.58.2220">
    <property type="entry name" value="Formin, FH2 domain"/>
    <property type="match status" value="1"/>
</dbReference>
<feature type="compositionally biased region" description="Pro residues" evidence="3">
    <location>
        <begin position="1236"/>
        <end position="1258"/>
    </location>
</feature>
<dbReference type="PROSITE" id="PS51182">
    <property type="entry name" value="C2_TENSIN"/>
    <property type="match status" value="1"/>
</dbReference>
<feature type="compositionally biased region" description="Pro residues" evidence="3">
    <location>
        <begin position="1006"/>
        <end position="1015"/>
    </location>
</feature>
<feature type="compositionally biased region" description="Pro residues" evidence="3">
    <location>
        <begin position="1058"/>
        <end position="1067"/>
    </location>
</feature>
<accession>A0A2I0AWE2</accession>
<name>A0A2I0AWE2_9ASPA</name>
<dbReference type="InterPro" id="IPR015425">
    <property type="entry name" value="FH2_Formin"/>
</dbReference>
<dbReference type="InterPro" id="IPR051144">
    <property type="entry name" value="Formin_homology_domain"/>
</dbReference>
<evidence type="ECO:0000313" key="6">
    <source>
        <dbReference type="EMBL" id="PKA59861.1"/>
    </source>
</evidence>
<dbReference type="Gene3D" id="2.60.40.1110">
    <property type="match status" value="1"/>
</dbReference>
<gene>
    <name evidence="6" type="primary">FH20</name>
    <name evidence="6" type="ORF">AXF42_Ash015919</name>
</gene>
<feature type="compositionally biased region" description="Low complexity" evidence="3">
    <location>
        <begin position="992"/>
        <end position="1005"/>
    </location>
</feature>
<evidence type="ECO:0000259" key="4">
    <source>
        <dbReference type="PROSITE" id="PS51182"/>
    </source>
</evidence>
<evidence type="ECO:0000313" key="7">
    <source>
        <dbReference type="Proteomes" id="UP000236161"/>
    </source>
</evidence>
<dbReference type="PANTHER" id="PTHR45733:SF10">
    <property type="entry name" value="FORMIN-LIKE PROTEIN 15A-RELATED"/>
    <property type="match status" value="1"/>
</dbReference>
<comment type="similarity">
    <text evidence="1">Belongs to the formin-like family. Class-II subfamily.</text>
</comment>
<feature type="region of interest" description="Disordered" evidence="3">
    <location>
        <begin position="780"/>
        <end position="800"/>
    </location>
</feature>
<dbReference type="Proteomes" id="UP000236161">
    <property type="component" value="Unassembled WGS sequence"/>
</dbReference>
<dbReference type="PANTHER" id="PTHR45733">
    <property type="entry name" value="FORMIN-J"/>
    <property type="match status" value="1"/>
</dbReference>
<feature type="region of interest" description="Disordered" evidence="3">
    <location>
        <begin position="973"/>
        <end position="1017"/>
    </location>
</feature>
<dbReference type="SUPFAM" id="SSF52799">
    <property type="entry name" value="(Phosphotyrosine protein) phosphatases II"/>
    <property type="match status" value="1"/>
</dbReference>